<dbReference type="AntiFam" id="ANF00178">
    <property type="entry name" value="Shadow ORF (opposite dhbF)"/>
</dbReference>
<accession>A0AB74A8P1</accession>
<dbReference type="AlphaFoldDB" id="A0AB74A8P1"/>
<reference evidence="2 3" key="1">
    <citation type="submission" date="2018-08" db="EMBL/GenBank/DDBJ databases">
        <title>Recombination of ecologically and evolutionarily significant loci maintains genetic cohesion in the Pseudomonas syringae species complex.</title>
        <authorList>
            <person name="Dillon M."/>
            <person name="Thakur S."/>
            <person name="Almeida R.N.D."/>
            <person name="Weir B.S."/>
            <person name="Guttman D.S."/>
        </authorList>
    </citation>
    <scope>NUCLEOTIDE SEQUENCE [LARGE SCALE GENOMIC DNA]</scope>
    <source>
        <strain evidence="2 3">ICMP 3946</strain>
    </source>
</reference>
<feature type="non-terminal residue" evidence="2">
    <location>
        <position position="107"/>
    </location>
</feature>
<gene>
    <name evidence="2" type="ORF">ALQ98_04457</name>
</gene>
<dbReference type="EMBL" id="RBNO01000040">
    <property type="protein sequence ID" value="RML27103.1"/>
    <property type="molecule type" value="Genomic_DNA"/>
</dbReference>
<proteinExistence type="predicted"/>
<dbReference type="AntiFam" id="ANF00174">
    <property type="entry name" value="Shadow ORF (irp2)"/>
</dbReference>
<name>A0AB74A8P1_PSESX</name>
<dbReference type="Proteomes" id="UP000267978">
    <property type="component" value="Unassembled WGS sequence"/>
</dbReference>
<comment type="caution">
    <text evidence="2">The sequence shown here is derived from an EMBL/GenBank/DDBJ whole genome shotgun (WGS) entry which is preliminary data.</text>
</comment>
<evidence type="ECO:0000313" key="2">
    <source>
        <dbReference type="EMBL" id="RML27103.1"/>
    </source>
</evidence>
<sequence>EGHLQRLSDPPIKQRIDVFIAHLRRRQVQGRPDTQRGPDFPGHGVKAEAGDAGGMTASLEIEGLAMPGDQVAEGAVLDHHALWLACGAGGVDHVSQMCGVEPGHLRV</sequence>
<protein>
    <submittedName>
        <fullName evidence="2">Uncharacterized protein</fullName>
    </submittedName>
</protein>
<feature type="region of interest" description="Disordered" evidence="1">
    <location>
        <begin position="26"/>
        <end position="50"/>
    </location>
</feature>
<feature type="non-terminal residue" evidence="2">
    <location>
        <position position="1"/>
    </location>
</feature>
<evidence type="ECO:0000313" key="3">
    <source>
        <dbReference type="Proteomes" id="UP000267978"/>
    </source>
</evidence>
<organism evidence="2 3">
    <name type="scientific">Pseudomonas syringae pv. lapsa</name>
    <dbReference type="NCBI Taxonomy" id="199201"/>
    <lineage>
        <taxon>Bacteria</taxon>
        <taxon>Pseudomonadati</taxon>
        <taxon>Pseudomonadota</taxon>
        <taxon>Gammaproteobacteria</taxon>
        <taxon>Pseudomonadales</taxon>
        <taxon>Pseudomonadaceae</taxon>
        <taxon>Pseudomonas</taxon>
        <taxon>Pseudomonas syringae</taxon>
    </lineage>
</organism>
<evidence type="ECO:0000256" key="1">
    <source>
        <dbReference type="SAM" id="MobiDB-lite"/>
    </source>
</evidence>